<sequence length="105" mass="11452">MSSAPLTSPVPRSPALRSSEAAADHSCRPSTQAIPLGLRHPYHATHMRHSSAPPTPPTSHPVCQAIPPREDPEPPSQEKIPEPPPKRRFPSPAQHVATTRRYLPI</sequence>
<protein>
    <submittedName>
        <fullName evidence="2">Uncharacterized protein</fullName>
    </submittedName>
</protein>
<accession>A0ABQ0M5Q6</accession>
<dbReference type="Proteomes" id="UP000815677">
    <property type="component" value="Unassembled WGS sequence"/>
</dbReference>
<evidence type="ECO:0000313" key="3">
    <source>
        <dbReference type="Proteomes" id="UP000815677"/>
    </source>
</evidence>
<dbReference type="EMBL" id="DF849757">
    <property type="protein sequence ID" value="GAT58624.1"/>
    <property type="molecule type" value="Genomic_DNA"/>
</dbReference>
<evidence type="ECO:0000313" key="2">
    <source>
        <dbReference type="EMBL" id="GAT58624.1"/>
    </source>
</evidence>
<feature type="region of interest" description="Disordered" evidence="1">
    <location>
        <begin position="1"/>
        <end position="105"/>
    </location>
</feature>
<name>A0ABQ0M5Q6_MYCCL</name>
<proteinExistence type="predicted"/>
<feature type="compositionally biased region" description="Basic residues" evidence="1">
    <location>
        <begin position="40"/>
        <end position="49"/>
    </location>
</feature>
<evidence type="ECO:0000256" key="1">
    <source>
        <dbReference type="SAM" id="MobiDB-lite"/>
    </source>
</evidence>
<reference evidence="2" key="1">
    <citation type="submission" date="2014-09" db="EMBL/GenBank/DDBJ databases">
        <title>Genome sequence of the luminous mushroom Mycena chlorophos for searching fungal bioluminescence genes.</title>
        <authorList>
            <person name="Tanaka Y."/>
            <person name="Kasuga D."/>
            <person name="Oba Y."/>
            <person name="Hase S."/>
            <person name="Sato K."/>
            <person name="Oba Y."/>
            <person name="Sakakibara Y."/>
        </authorList>
    </citation>
    <scope>NUCLEOTIDE SEQUENCE</scope>
</reference>
<organism evidence="2 3">
    <name type="scientific">Mycena chlorophos</name>
    <name type="common">Agaric fungus</name>
    <name type="synonym">Agaricus chlorophos</name>
    <dbReference type="NCBI Taxonomy" id="658473"/>
    <lineage>
        <taxon>Eukaryota</taxon>
        <taxon>Fungi</taxon>
        <taxon>Dikarya</taxon>
        <taxon>Basidiomycota</taxon>
        <taxon>Agaricomycotina</taxon>
        <taxon>Agaricomycetes</taxon>
        <taxon>Agaricomycetidae</taxon>
        <taxon>Agaricales</taxon>
        <taxon>Marasmiineae</taxon>
        <taxon>Mycenaceae</taxon>
        <taxon>Mycena</taxon>
    </lineage>
</organism>
<gene>
    <name evidence="2" type="ORF">MCHLO_15033</name>
</gene>
<keyword evidence="3" id="KW-1185">Reference proteome</keyword>